<reference evidence="1 2" key="1">
    <citation type="submission" date="2021-06" db="EMBL/GenBank/DDBJ databases">
        <title>Caerostris extrusa draft genome.</title>
        <authorList>
            <person name="Kono N."/>
            <person name="Arakawa K."/>
        </authorList>
    </citation>
    <scope>NUCLEOTIDE SEQUENCE [LARGE SCALE GENOMIC DNA]</scope>
</reference>
<comment type="caution">
    <text evidence="1">The sequence shown here is derived from an EMBL/GenBank/DDBJ whole genome shotgun (WGS) entry which is preliminary data.</text>
</comment>
<evidence type="ECO:0000313" key="1">
    <source>
        <dbReference type="EMBL" id="GIY68184.1"/>
    </source>
</evidence>
<organism evidence="1 2">
    <name type="scientific">Caerostris extrusa</name>
    <name type="common">Bark spider</name>
    <name type="synonym">Caerostris bankana</name>
    <dbReference type="NCBI Taxonomy" id="172846"/>
    <lineage>
        <taxon>Eukaryota</taxon>
        <taxon>Metazoa</taxon>
        <taxon>Ecdysozoa</taxon>
        <taxon>Arthropoda</taxon>
        <taxon>Chelicerata</taxon>
        <taxon>Arachnida</taxon>
        <taxon>Araneae</taxon>
        <taxon>Araneomorphae</taxon>
        <taxon>Entelegynae</taxon>
        <taxon>Araneoidea</taxon>
        <taxon>Araneidae</taxon>
        <taxon>Caerostris</taxon>
    </lineage>
</organism>
<dbReference type="AlphaFoldDB" id="A0AAV4VDU7"/>
<sequence length="83" mass="9455">MLEDLFKFGGGSKCTNSHRGRPGIIEEFESKLSNNELCGVSELEEVQQHEIPTESIMDWQLPCASTVEDWKTYYKPANFVTNI</sequence>
<dbReference type="EMBL" id="BPLR01014337">
    <property type="protein sequence ID" value="GIY68184.1"/>
    <property type="molecule type" value="Genomic_DNA"/>
</dbReference>
<gene>
    <name evidence="1" type="ORF">CEXT_417991</name>
</gene>
<proteinExistence type="predicted"/>
<dbReference type="Proteomes" id="UP001054945">
    <property type="component" value="Unassembled WGS sequence"/>
</dbReference>
<accession>A0AAV4VDU7</accession>
<name>A0AAV4VDU7_CAEEX</name>
<protein>
    <submittedName>
        <fullName evidence="1">Uncharacterized protein</fullName>
    </submittedName>
</protein>
<keyword evidence="2" id="KW-1185">Reference proteome</keyword>
<evidence type="ECO:0000313" key="2">
    <source>
        <dbReference type="Proteomes" id="UP001054945"/>
    </source>
</evidence>